<dbReference type="EMBL" id="CDGG01000001">
    <property type="protein sequence ID" value="CEI83435.1"/>
    <property type="molecule type" value="Genomic_DNA"/>
</dbReference>
<organism evidence="2 3">
    <name type="scientific">Oceanobacillus oncorhynchi</name>
    <dbReference type="NCBI Taxonomy" id="545501"/>
    <lineage>
        <taxon>Bacteria</taxon>
        <taxon>Bacillati</taxon>
        <taxon>Bacillota</taxon>
        <taxon>Bacilli</taxon>
        <taxon>Bacillales</taxon>
        <taxon>Bacillaceae</taxon>
        <taxon>Oceanobacillus</taxon>
    </lineage>
</organism>
<dbReference type="STRING" id="545501.BN997_03344"/>
<dbReference type="RefSeq" id="WP_042533697.1">
    <property type="nucleotide sequence ID" value="NZ_CAXOIH010000017.1"/>
</dbReference>
<gene>
    <name evidence="2" type="ORF">BN997_03344</name>
</gene>
<reference evidence="2 3" key="1">
    <citation type="submission" date="2014-11" db="EMBL/GenBank/DDBJ databases">
        <authorList>
            <person name="Urmite Genomes Urmite Genomes"/>
        </authorList>
    </citation>
    <scope>NUCLEOTIDE SEQUENCE [LARGE SCALE GENOMIC DNA]</scope>
    <source>
        <strain evidence="2 3">Oc5</strain>
    </source>
</reference>
<sequence>MKSVHADIIQFRGGHYQFGLFQAEKLKNSPIINHRKALLSKRWRNFLVDEEEVKAVFKAFSPAIWEEIKGLSDGLGIPWNDAIREFGGYYYEYGRSGCSINTKQDYLVRNYDNAPHSYEGRYVLFAPSDSGYASAGPSMQITGRTDGINEKGLTMGYNFVNRKKSGDGFVCNMIGRLLLENCATVEEAVQLLREIPHRNTFNYVLLDTTGKSLVVEVSPRSFFVREDSSCTNHFNALTEENRYRSDESMERLERILTKQRDIHTPYEAFRMLNDIEQGIFSEKYGAWAGTLHTALYLPKEQAAWFALGGNRQPFIFSFQKWLQGEKLHATKIKGQINATDSFINV</sequence>
<protein>
    <submittedName>
        <fullName evidence="2">Acyl-coenzyme A:6-aminopenicillanic acid acyl-transferase</fullName>
    </submittedName>
</protein>
<dbReference type="GO" id="GO:0016740">
    <property type="term" value="F:transferase activity"/>
    <property type="evidence" value="ECO:0007669"/>
    <property type="project" value="UniProtKB-KW"/>
</dbReference>
<dbReference type="OrthoDB" id="8617387at2"/>
<proteinExistence type="predicted"/>
<dbReference type="Pfam" id="PF03417">
    <property type="entry name" value="AAT"/>
    <property type="match status" value="1"/>
</dbReference>
<dbReference type="PANTHER" id="PTHR34180:SF1">
    <property type="entry name" value="BETA-ALANYL-DOPAMINE_CARCININE HYDROLASE"/>
    <property type="match status" value="1"/>
</dbReference>
<dbReference type="PANTHER" id="PTHR34180">
    <property type="entry name" value="PEPTIDASE C45"/>
    <property type="match status" value="1"/>
</dbReference>
<feature type="domain" description="Peptidase C45 hydrolase" evidence="1">
    <location>
        <begin position="103"/>
        <end position="311"/>
    </location>
</feature>
<dbReference type="InterPro" id="IPR029055">
    <property type="entry name" value="Ntn_hydrolases_N"/>
</dbReference>
<dbReference type="InterPro" id="IPR005079">
    <property type="entry name" value="Peptidase_C45_hydrolase"/>
</dbReference>
<keyword evidence="3" id="KW-1185">Reference proteome</keyword>
<dbReference type="SUPFAM" id="SSF56235">
    <property type="entry name" value="N-terminal nucleophile aminohydrolases (Ntn hydrolases)"/>
    <property type="match status" value="1"/>
</dbReference>
<name>A0A0A1MDJ3_9BACI</name>
<dbReference type="Gene3D" id="3.60.60.10">
    <property type="entry name" value="Penicillin V Acylase, Chain A"/>
    <property type="match status" value="1"/>
</dbReference>
<dbReference type="CDD" id="cd01935">
    <property type="entry name" value="Ntn_CGH_like"/>
    <property type="match status" value="1"/>
</dbReference>
<keyword evidence="2" id="KW-0808">Transferase</keyword>
<evidence type="ECO:0000259" key="1">
    <source>
        <dbReference type="Pfam" id="PF03417"/>
    </source>
</evidence>
<dbReference type="NCBIfam" id="NF040521">
    <property type="entry name" value="C45_proenzyme"/>
    <property type="match status" value="1"/>
</dbReference>
<evidence type="ECO:0000313" key="2">
    <source>
        <dbReference type="EMBL" id="CEI83435.1"/>
    </source>
</evidence>
<evidence type="ECO:0000313" key="3">
    <source>
        <dbReference type="Proteomes" id="UP000040453"/>
    </source>
</evidence>
<accession>A0A0A1MDJ3</accession>
<dbReference type="AlphaFoldDB" id="A0A0A1MDJ3"/>
<dbReference type="Proteomes" id="UP000040453">
    <property type="component" value="Unassembled WGS sequence"/>
</dbReference>
<dbReference type="InterPro" id="IPR047801">
    <property type="entry name" value="Peptidase_C45"/>
</dbReference>
<dbReference type="InterPro" id="IPR047794">
    <property type="entry name" value="C45_proenzyme-like"/>
</dbReference>